<organism evidence="3 4">
    <name type="scientific">Aquimarina intermedia</name>
    <dbReference type="NCBI Taxonomy" id="350814"/>
    <lineage>
        <taxon>Bacteria</taxon>
        <taxon>Pseudomonadati</taxon>
        <taxon>Bacteroidota</taxon>
        <taxon>Flavobacteriia</taxon>
        <taxon>Flavobacteriales</taxon>
        <taxon>Flavobacteriaceae</taxon>
        <taxon>Aquimarina</taxon>
    </lineage>
</organism>
<dbReference type="InterPro" id="IPR009597">
    <property type="entry name" value="DUF1206"/>
</dbReference>
<dbReference type="RefSeq" id="WP_148783495.1">
    <property type="nucleotide sequence ID" value="NZ_VNHU01000010.1"/>
</dbReference>
<accession>A0A5S5BXF4</accession>
<feature type="domain" description="DUF1206" evidence="2">
    <location>
        <begin position="185"/>
        <end position="252"/>
    </location>
</feature>
<keyword evidence="1" id="KW-0472">Membrane</keyword>
<feature type="transmembrane region" description="Helical" evidence="1">
    <location>
        <begin position="233"/>
        <end position="251"/>
    </location>
</feature>
<evidence type="ECO:0000313" key="3">
    <source>
        <dbReference type="EMBL" id="TYP70986.1"/>
    </source>
</evidence>
<sequence length="259" mass="28226">MDHKIKKIAKVGFGAKGLVYALTGILTLLAAFNAGGQKAGKLQVIEFLEQQSFGKIILAVLGLGLFCYAFWRFIQSIKNPEGINEDAKGSIKRVGFFISGIVYTGLGGFALWEIFNESSSSGTSKNGILSSEYGQYILIVIGAAMGIKAAYQFIKAIKGDFLDQFDLRSITDPKRRKFIKNMGYAGLVSRGIVISIIAYFFLRAGLGAFNSATTVKGTSDAFSFIQQNSSGPWLLGLVSAGLICYGIYMFSKIKYRKFK</sequence>
<feature type="transmembrane region" description="Helical" evidence="1">
    <location>
        <begin position="12"/>
        <end position="32"/>
    </location>
</feature>
<protein>
    <submittedName>
        <fullName evidence="3">Uncharacterized protein DUF1206</fullName>
    </submittedName>
</protein>
<keyword evidence="4" id="KW-1185">Reference proteome</keyword>
<dbReference type="AlphaFoldDB" id="A0A5S5BXF4"/>
<dbReference type="Proteomes" id="UP000324376">
    <property type="component" value="Unassembled WGS sequence"/>
</dbReference>
<reference evidence="3 4" key="1">
    <citation type="submission" date="2019-07" db="EMBL/GenBank/DDBJ databases">
        <title>Genomic Encyclopedia of Archaeal and Bacterial Type Strains, Phase II (KMG-II): from individual species to whole genera.</title>
        <authorList>
            <person name="Goeker M."/>
        </authorList>
    </citation>
    <scope>NUCLEOTIDE SEQUENCE [LARGE SCALE GENOMIC DNA]</scope>
    <source>
        <strain evidence="3 4">DSM 17527</strain>
    </source>
</reference>
<feature type="transmembrane region" description="Helical" evidence="1">
    <location>
        <begin position="184"/>
        <end position="202"/>
    </location>
</feature>
<dbReference type="Pfam" id="PF06724">
    <property type="entry name" value="DUF1206"/>
    <property type="match status" value="3"/>
</dbReference>
<comment type="caution">
    <text evidence="3">The sequence shown here is derived from an EMBL/GenBank/DDBJ whole genome shotgun (WGS) entry which is preliminary data.</text>
</comment>
<evidence type="ECO:0000313" key="4">
    <source>
        <dbReference type="Proteomes" id="UP000324376"/>
    </source>
</evidence>
<keyword evidence="1" id="KW-0812">Transmembrane</keyword>
<feature type="domain" description="DUF1206" evidence="2">
    <location>
        <begin position="94"/>
        <end position="158"/>
    </location>
</feature>
<evidence type="ECO:0000256" key="1">
    <source>
        <dbReference type="SAM" id="Phobius"/>
    </source>
</evidence>
<feature type="transmembrane region" description="Helical" evidence="1">
    <location>
        <begin position="52"/>
        <end position="74"/>
    </location>
</feature>
<feature type="transmembrane region" description="Helical" evidence="1">
    <location>
        <begin position="94"/>
        <end position="115"/>
    </location>
</feature>
<dbReference type="OrthoDB" id="1490880at2"/>
<feature type="domain" description="DUF1206" evidence="2">
    <location>
        <begin position="11"/>
        <end position="77"/>
    </location>
</feature>
<gene>
    <name evidence="3" type="ORF">BD809_11045</name>
</gene>
<keyword evidence="1" id="KW-1133">Transmembrane helix</keyword>
<evidence type="ECO:0000259" key="2">
    <source>
        <dbReference type="Pfam" id="PF06724"/>
    </source>
</evidence>
<dbReference type="EMBL" id="VNHU01000010">
    <property type="protein sequence ID" value="TYP70986.1"/>
    <property type="molecule type" value="Genomic_DNA"/>
</dbReference>
<feature type="transmembrane region" description="Helical" evidence="1">
    <location>
        <begin position="135"/>
        <end position="154"/>
    </location>
</feature>
<name>A0A5S5BXF4_9FLAO</name>
<proteinExistence type="predicted"/>